<gene>
    <name evidence="1" type="ORF">FHU39_002898</name>
</gene>
<evidence type="ECO:0000313" key="2">
    <source>
        <dbReference type="Proteomes" id="UP000559182"/>
    </source>
</evidence>
<dbReference type="Proteomes" id="UP000559182">
    <property type="component" value="Unassembled WGS sequence"/>
</dbReference>
<keyword evidence="2" id="KW-1185">Reference proteome</keyword>
<sequence>MSRRVAEIAALSIHFDVDEDRPDWPTVGIEVNGRNPFEAVASGWRGFDPADMFGPEQPLLPIHIGRRVAVHRCSCGEPGCGVIAPYITRSADGRRISWSDFRDYVGVFSGPVRDDVTGEDGEPWELPAIHFAAEQYEAEVRRAAADRSWETPRRVMARLVEQRMRDRGLGLTPDFRLGWVSPARQADGVDLAFEPVDTRPRSGPRQVLLRIPCDTADPHRAAGEIVHRLSATAPEDRIWTFGWGWQE</sequence>
<evidence type="ECO:0000313" key="1">
    <source>
        <dbReference type="EMBL" id="MBB2892880.1"/>
    </source>
</evidence>
<dbReference type="EMBL" id="JACHVQ010000002">
    <property type="protein sequence ID" value="MBB2892880.1"/>
    <property type="molecule type" value="Genomic_DNA"/>
</dbReference>
<organism evidence="1 2">
    <name type="scientific">Flexivirga oryzae</name>
    <dbReference type="NCBI Taxonomy" id="1794944"/>
    <lineage>
        <taxon>Bacteria</taxon>
        <taxon>Bacillati</taxon>
        <taxon>Actinomycetota</taxon>
        <taxon>Actinomycetes</taxon>
        <taxon>Micrococcales</taxon>
        <taxon>Dermacoccaceae</taxon>
        <taxon>Flexivirga</taxon>
    </lineage>
</organism>
<dbReference type="AlphaFoldDB" id="A0A839N555"/>
<proteinExistence type="predicted"/>
<accession>A0A839N555</accession>
<protein>
    <submittedName>
        <fullName evidence="1">Uncharacterized protein</fullName>
    </submittedName>
</protein>
<comment type="caution">
    <text evidence="1">The sequence shown here is derived from an EMBL/GenBank/DDBJ whole genome shotgun (WGS) entry which is preliminary data.</text>
</comment>
<name>A0A839N555_9MICO</name>
<dbReference type="RefSeq" id="WP_183321271.1">
    <property type="nucleotide sequence ID" value="NZ_JACHVQ010000002.1"/>
</dbReference>
<reference evidence="1 2" key="1">
    <citation type="submission" date="2020-08" db="EMBL/GenBank/DDBJ databases">
        <title>Sequencing the genomes of 1000 actinobacteria strains.</title>
        <authorList>
            <person name="Klenk H.-P."/>
        </authorList>
    </citation>
    <scope>NUCLEOTIDE SEQUENCE [LARGE SCALE GENOMIC DNA]</scope>
    <source>
        <strain evidence="1 2">DSM 105369</strain>
    </source>
</reference>